<dbReference type="GO" id="GO:0016747">
    <property type="term" value="F:acyltransferase activity, transferring groups other than amino-acyl groups"/>
    <property type="evidence" value="ECO:0007669"/>
    <property type="project" value="InterPro"/>
</dbReference>
<dbReference type="GeneID" id="34614987"/>
<evidence type="ECO:0000313" key="3">
    <source>
        <dbReference type="EMBL" id="OJJ51174.1"/>
    </source>
</evidence>
<dbReference type="RefSeq" id="XP_022585684.1">
    <property type="nucleotide sequence ID" value="XM_022728523.1"/>
</dbReference>
<dbReference type="STRING" id="1073090.A0A1L9SVK6"/>
<dbReference type="AlphaFoldDB" id="A0A1L9SVK6"/>
<proteinExistence type="predicted"/>
<dbReference type="EMBL" id="KV878336">
    <property type="protein sequence ID" value="OJJ51174.1"/>
    <property type="molecule type" value="Genomic_DNA"/>
</dbReference>
<dbReference type="PANTHER" id="PTHR34815">
    <property type="entry name" value="LYSINE ACETYLTRANSFERASE"/>
    <property type="match status" value="1"/>
</dbReference>
<dbReference type="Pfam" id="PF22998">
    <property type="entry name" value="GNAT_LYC1-like"/>
    <property type="match status" value="1"/>
</dbReference>
<organism evidence="3 4">
    <name type="scientific">Penicilliopsis zonata CBS 506.65</name>
    <dbReference type="NCBI Taxonomy" id="1073090"/>
    <lineage>
        <taxon>Eukaryota</taxon>
        <taxon>Fungi</taxon>
        <taxon>Dikarya</taxon>
        <taxon>Ascomycota</taxon>
        <taxon>Pezizomycotina</taxon>
        <taxon>Eurotiomycetes</taxon>
        <taxon>Eurotiomycetidae</taxon>
        <taxon>Eurotiales</taxon>
        <taxon>Aspergillaceae</taxon>
        <taxon>Penicilliopsis</taxon>
    </lineage>
</organism>
<dbReference type="PANTHER" id="PTHR34815:SF4">
    <property type="entry name" value="N-ACETYLTRANSFERASE DOMAIN-CONTAINING PROTEIN"/>
    <property type="match status" value="1"/>
</dbReference>
<dbReference type="SUPFAM" id="SSF55729">
    <property type="entry name" value="Acyl-CoA N-acyltransferases (Nat)"/>
    <property type="match status" value="1"/>
</dbReference>
<gene>
    <name evidence="3" type="ORF">ASPZODRAFT_55162</name>
</gene>
<dbReference type="InterPro" id="IPR055100">
    <property type="entry name" value="GNAT_LYC1-like"/>
</dbReference>
<dbReference type="Proteomes" id="UP000184188">
    <property type="component" value="Unassembled WGS sequence"/>
</dbReference>
<accession>A0A1L9SVK6</accession>
<evidence type="ECO:0000313" key="4">
    <source>
        <dbReference type="Proteomes" id="UP000184188"/>
    </source>
</evidence>
<evidence type="ECO:0000259" key="1">
    <source>
        <dbReference type="Pfam" id="PF13508"/>
    </source>
</evidence>
<dbReference type="InterPro" id="IPR000182">
    <property type="entry name" value="GNAT_dom"/>
</dbReference>
<dbReference type="Pfam" id="PF13508">
    <property type="entry name" value="Acetyltransf_7"/>
    <property type="match status" value="1"/>
</dbReference>
<feature type="domain" description="LYC1 C-terminal" evidence="2">
    <location>
        <begin position="187"/>
        <end position="388"/>
    </location>
</feature>
<dbReference type="OrthoDB" id="2020070at2759"/>
<keyword evidence="4" id="KW-1185">Reference proteome</keyword>
<feature type="domain" description="N-acetyltransferase" evidence="1">
    <location>
        <begin position="92"/>
        <end position="164"/>
    </location>
</feature>
<dbReference type="VEuPathDB" id="FungiDB:ASPZODRAFT_55162"/>
<dbReference type="InterPro" id="IPR053013">
    <property type="entry name" value="LAT"/>
</dbReference>
<protein>
    <recommendedName>
        <fullName evidence="5">N-acetyltransferase domain-containing protein</fullName>
    </recommendedName>
</protein>
<dbReference type="Gene3D" id="3.40.630.30">
    <property type="match status" value="1"/>
</dbReference>
<evidence type="ECO:0008006" key="5">
    <source>
        <dbReference type="Google" id="ProtNLM"/>
    </source>
</evidence>
<evidence type="ECO:0000259" key="2">
    <source>
        <dbReference type="Pfam" id="PF22998"/>
    </source>
</evidence>
<sequence>MIASSLPPGDSPRLVLVPATPAERLECTKLNSVAWKGPLDLESYIAREDHLLAQQLTGDGQTCWILVDGTQPAGARTILGACESYKKKALLAYAGQVEDIATHGVGSVYCRPEFRGKGYANRMIQELSVKLETWQLEEERRTRSVFSVLFSDIGKKFYAQHGWKPFPSSHIALPSLGGSDEEDGAAAGLPSARDLSAEDVKESMCSDAVFRKARESLRAASERTPHQAKIAIAPDYDHFVWHWAREEFYAEKLFPHSGPPLVKGAGEDRARVYCAWTRVFGETPEENTLYILRWIYDEPASPAQAQMTAQAMAAVLRRAQRQAHKWDMRHVEFWNPTPLMLQAVALLDPDAKVVHREKSSIASLKWDGAKQGLGNEVEWVWNEKYAWC</sequence>
<reference evidence="4" key="1">
    <citation type="journal article" date="2017" name="Genome Biol.">
        <title>Comparative genomics reveals high biological diversity and specific adaptations in the industrially and medically important fungal genus Aspergillus.</title>
        <authorList>
            <person name="de Vries R.P."/>
            <person name="Riley R."/>
            <person name="Wiebenga A."/>
            <person name="Aguilar-Osorio G."/>
            <person name="Amillis S."/>
            <person name="Uchima C.A."/>
            <person name="Anderluh G."/>
            <person name="Asadollahi M."/>
            <person name="Askin M."/>
            <person name="Barry K."/>
            <person name="Battaglia E."/>
            <person name="Bayram O."/>
            <person name="Benocci T."/>
            <person name="Braus-Stromeyer S.A."/>
            <person name="Caldana C."/>
            <person name="Canovas D."/>
            <person name="Cerqueira G.C."/>
            <person name="Chen F."/>
            <person name="Chen W."/>
            <person name="Choi C."/>
            <person name="Clum A."/>
            <person name="Dos Santos R.A."/>
            <person name="Damasio A.R."/>
            <person name="Diallinas G."/>
            <person name="Emri T."/>
            <person name="Fekete E."/>
            <person name="Flipphi M."/>
            <person name="Freyberg S."/>
            <person name="Gallo A."/>
            <person name="Gournas C."/>
            <person name="Habgood R."/>
            <person name="Hainaut M."/>
            <person name="Harispe M.L."/>
            <person name="Henrissat B."/>
            <person name="Hilden K.S."/>
            <person name="Hope R."/>
            <person name="Hossain A."/>
            <person name="Karabika E."/>
            <person name="Karaffa L."/>
            <person name="Karanyi Z."/>
            <person name="Krasevec N."/>
            <person name="Kuo A."/>
            <person name="Kusch H."/>
            <person name="LaButti K."/>
            <person name="Lagendijk E.L."/>
            <person name="Lapidus A."/>
            <person name="Levasseur A."/>
            <person name="Lindquist E."/>
            <person name="Lipzen A."/>
            <person name="Logrieco A.F."/>
            <person name="MacCabe A."/>
            <person name="Maekelae M.R."/>
            <person name="Malavazi I."/>
            <person name="Melin P."/>
            <person name="Meyer V."/>
            <person name="Mielnichuk N."/>
            <person name="Miskei M."/>
            <person name="Molnar A.P."/>
            <person name="Mule G."/>
            <person name="Ngan C.Y."/>
            <person name="Orejas M."/>
            <person name="Orosz E."/>
            <person name="Ouedraogo J.P."/>
            <person name="Overkamp K.M."/>
            <person name="Park H.-S."/>
            <person name="Perrone G."/>
            <person name="Piumi F."/>
            <person name="Punt P.J."/>
            <person name="Ram A.F."/>
            <person name="Ramon A."/>
            <person name="Rauscher S."/>
            <person name="Record E."/>
            <person name="Riano-Pachon D.M."/>
            <person name="Robert V."/>
            <person name="Roehrig J."/>
            <person name="Ruller R."/>
            <person name="Salamov A."/>
            <person name="Salih N.S."/>
            <person name="Samson R.A."/>
            <person name="Sandor E."/>
            <person name="Sanguinetti M."/>
            <person name="Schuetze T."/>
            <person name="Sepcic K."/>
            <person name="Shelest E."/>
            <person name="Sherlock G."/>
            <person name="Sophianopoulou V."/>
            <person name="Squina F.M."/>
            <person name="Sun H."/>
            <person name="Susca A."/>
            <person name="Todd R.B."/>
            <person name="Tsang A."/>
            <person name="Unkles S.E."/>
            <person name="van de Wiele N."/>
            <person name="van Rossen-Uffink D."/>
            <person name="Oliveira J.V."/>
            <person name="Vesth T.C."/>
            <person name="Visser J."/>
            <person name="Yu J.-H."/>
            <person name="Zhou M."/>
            <person name="Andersen M.R."/>
            <person name="Archer D.B."/>
            <person name="Baker S.E."/>
            <person name="Benoit I."/>
            <person name="Brakhage A.A."/>
            <person name="Braus G.H."/>
            <person name="Fischer R."/>
            <person name="Frisvad J.C."/>
            <person name="Goldman G.H."/>
            <person name="Houbraken J."/>
            <person name="Oakley B."/>
            <person name="Pocsi I."/>
            <person name="Scazzocchio C."/>
            <person name="Seiboth B."/>
            <person name="vanKuyk P.A."/>
            <person name="Wortman J."/>
            <person name="Dyer P.S."/>
            <person name="Grigoriev I.V."/>
        </authorList>
    </citation>
    <scope>NUCLEOTIDE SEQUENCE [LARGE SCALE GENOMIC DNA]</scope>
    <source>
        <strain evidence="4">CBS 506.65</strain>
    </source>
</reference>
<name>A0A1L9SVK6_9EURO</name>
<dbReference type="InterPro" id="IPR016181">
    <property type="entry name" value="Acyl_CoA_acyltransferase"/>
</dbReference>